<keyword evidence="2" id="KW-1185">Reference proteome</keyword>
<evidence type="ECO:0000313" key="2">
    <source>
        <dbReference type="Proteomes" id="UP000828390"/>
    </source>
</evidence>
<dbReference type="Proteomes" id="UP000828390">
    <property type="component" value="Unassembled WGS sequence"/>
</dbReference>
<reference evidence="1" key="2">
    <citation type="submission" date="2020-11" db="EMBL/GenBank/DDBJ databases">
        <authorList>
            <person name="McCartney M.A."/>
            <person name="Auch B."/>
            <person name="Kono T."/>
            <person name="Mallez S."/>
            <person name="Becker A."/>
            <person name="Gohl D.M."/>
            <person name="Silverstein K.A.T."/>
            <person name="Koren S."/>
            <person name="Bechman K.B."/>
            <person name="Herman A."/>
            <person name="Abrahante J.E."/>
            <person name="Garbe J."/>
        </authorList>
    </citation>
    <scope>NUCLEOTIDE SEQUENCE</scope>
    <source>
        <strain evidence="1">Duluth1</strain>
        <tissue evidence="1">Whole animal</tissue>
    </source>
</reference>
<evidence type="ECO:0000313" key="1">
    <source>
        <dbReference type="EMBL" id="KAH3867128.1"/>
    </source>
</evidence>
<sequence length="62" mass="7148">MAALLGARLTKHLQAVLECENVFLWSDSQITLHWLKSDKSKTLQRFVKNRVNEIHELTGSNQ</sequence>
<reference evidence="1" key="1">
    <citation type="journal article" date="2019" name="bioRxiv">
        <title>The Genome of the Zebra Mussel, Dreissena polymorpha: A Resource for Invasive Species Research.</title>
        <authorList>
            <person name="McCartney M.A."/>
            <person name="Auch B."/>
            <person name="Kono T."/>
            <person name="Mallez S."/>
            <person name="Zhang Y."/>
            <person name="Obille A."/>
            <person name="Becker A."/>
            <person name="Abrahante J.E."/>
            <person name="Garbe J."/>
            <person name="Badalamenti J.P."/>
            <person name="Herman A."/>
            <person name="Mangelson H."/>
            <person name="Liachko I."/>
            <person name="Sullivan S."/>
            <person name="Sone E.D."/>
            <person name="Koren S."/>
            <person name="Silverstein K.A.T."/>
            <person name="Beckman K.B."/>
            <person name="Gohl D.M."/>
        </authorList>
    </citation>
    <scope>NUCLEOTIDE SEQUENCE</scope>
    <source>
        <strain evidence="1">Duluth1</strain>
        <tissue evidence="1">Whole animal</tissue>
    </source>
</reference>
<protein>
    <submittedName>
        <fullName evidence="1">Uncharacterized protein</fullName>
    </submittedName>
</protein>
<gene>
    <name evidence="1" type="ORF">DPMN_030253</name>
</gene>
<dbReference type="EMBL" id="JAIWYP010000002">
    <property type="protein sequence ID" value="KAH3867128.1"/>
    <property type="molecule type" value="Genomic_DNA"/>
</dbReference>
<dbReference type="AlphaFoldDB" id="A0A9D4LYP8"/>
<proteinExistence type="predicted"/>
<name>A0A9D4LYP8_DREPO</name>
<organism evidence="1 2">
    <name type="scientific">Dreissena polymorpha</name>
    <name type="common">Zebra mussel</name>
    <name type="synonym">Mytilus polymorpha</name>
    <dbReference type="NCBI Taxonomy" id="45954"/>
    <lineage>
        <taxon>Eukaryota</taxon>
        <taxon>Metazoa</taxon>
        <taxon>Spiralia</taxon>
        <taxon>Lophotrochozoa</taxon>
        <taxon>Mollusca</taxon>
        <taxon>Bivalvia</taxon>
        <taxon>Autobranchia</taxon>
        <taxon>Heteroconchia</taxon>
        <taxon>Euheterodonta</taxon>
        <taxon>Imparidentia</taxon>
        <taxon>Neoheterodontei</taxon>
        <taxon>Myida</taxon>
        <taxon>Dreissenoidea</taxon>
        <taxon>Dreissenidae</taxon>
        <taxon>Dreissena</taxon>
    </lineage>
</organism>
<accession>A0A9D4LYP8</accession>
<comment type="caution">
    <text evidence="1">The sequence shown here is derived from an EMBL/GenBank/DDBJ whole genome shotgun (WGS) entry which is preliminary data.</text>
</comment>